<dbReference type="InterPro" id="IPR025528">
    <property type="entry name" value="BrnA_antitoxin"/>
</dbReference>
<dbReference type="EMBL" id="CAADFM010000123">
    <property type="protein sequence ID" value="VFK15306.1"/>
    <property type="molecule type" value="Genomic_DNA"/>
</dbReference>
<gene>
    <name evidence="2" type="ORF">BECKLPF1236A_GA0070988_101235</name>
    <name evidence="3" type="ORF">BECKLPF1236C_GA0070990_100745</name>
</gene>
<evidence type="ECO:0000313" key="3">
    <source>
        <dbReference type="EMBL" id="VFK28782.1"/>
    </source>
</evidence>
<reference evidence="2" key="1">
    <citation type="submission" date="2019-02" db="EMBL/GenBank/DDBJ databases">
        <authorList>
            <person name="Gruber-Vodicka R. H."/>
            <person name="Seah K. B. B."/>
        </authorList>
    </citation>
    <scope>NUCLEOTIDE SEQUENCE</scope>
    <source>
        <strain evidence="2">BECK_S312</strain>
        <strain evidence="3">BECK_S426</strain>
    </source>
</reference>
<protein>
    <submittedName>
        <fullName evidence="2">BrnA antitoxin of type II toxin-antitoxin system</fullName>
    </submittedName>
</protein>
<accession>A0A450WE05</accession>
<proteinExistence type="predicted"/>
<dbReference type="AlphaFoldDB" id="A0A450WE05"/>
<evidence type="ECO:0000313" key="2">
    <source>
        <dbReference type="EMBL" id="VFK15306.1"/>
    </source>
</evidence>
<feature type="region of interest" description="Disordered" evidence="1">
    <location>
        <begin position="18"/>
        <end position="37"/>
    </location>
</feature>
<dbReference type="EMBL" id="CAADFP010000074">
    <property type="protein sequence ID" value="VFK28782.1"/>
    <property type="molecule type" value="Genomic_DNA"/>
</dbReference>
<sequence>METTTNDALFQLGERNLMKDEHTGNTSEHNTGTDWEKLRGMGDADIRAAIALDADAIPTDEAFWESTKVVLPHRKETVTMQIDADVLEWFRREGDYQVRINAALQGYMRTHVRSTRWDKEQTPTKA</sequence>
<dbReference type="Pfam" id="PF14384">
    <property type="entry name" value="BrnA_antitoxin"/>
    <property type="match status" value="1"/>
</dbReference>
<evidence type="ECO:0000256" key="1">
    <source>
        <dbReference type="SAM" id="MobiDB-lite"/>
    </source>
</evidence>
<feature type="compositionally biased region" description="Polar residues" evidence="1">
    <location>
        <begin position="24"/>
        <end position="33"/>
    </location>
</feature>
<name>A0A450WE05_9GAMM</name>
<organism evidence="2">
    <name type="scientific">Candidatus Kentrum sp. LPFa</name>
    <dbReference type="NCBI Taxonomy" id="2126335"/>
    <lineage>
        <taxon>Bacteria</taxon>
        <taxon>Pseudomonadati</taxon>
        <taxon>Pseudomonadota</taxon>
        <taxon>Gammaproteobacteria</taxon>
        <taxon>Candidatus Kentrum</taxon>
    </lineage>
</organism>